<gene>
    <name evidence="1" type="ORF">EBB54_04565</name>
</gene>
<dbReference type="EMBL" id="RHJS01000002">
    <property type="protein sequence ID" value="RRK30733.1"/>
    <property type="molecule type" value="Genomic_DNA"/>
</dbReference>
<dbReference type="RefSeq" id="WP_125126528.1">
    <property type="nucleotide sequence ID" value="NZ_RHJS01000002.1"/>
</dbReference>
<dbReference type="InterPro" id="IPR027417">
    <property type="entry name" value="P-loop_NTPase"/>
</dbReference>
<accession>A0A3R8LD48</accession>
<dbReference type="Proteomes" id="UP000274920">
    <property type="component" value="Unassembled WGS sequence"/>
</dbReference>
<keyword evidence="2" id="KW-1185">Reference proteome</keyword>
<proteinExistence type="predicted"/>
<sequence length="127" mass="14453">MSGNDVVWLPEVIVFAGLNGSGKSTITRMAKIGGEYINADINVARVNAREALGGHGVPEEKIRSRYDKALALIPKFVEICDILHIYDNTQEPFRIFKKRKDVYYRWSNQYWSNDDIKKLSGIAEYAN</sequence>
<dbReference type="SUPFAM" id="SSF52540">
    <property type="entry name" value="P-loop containing nucleoside triphosphate hydrolases"/>
    <property type="match status" value="1"/>
</dbReference>
<reference evidence="1" key="1">
    <citation type="submission" date="2018-10" db="EMBL/GenBank/DDBJ databases">
        <title>Schaedlerella arabinophila gen. nov. sp. nov., isolated from the mouse intestinal tract and comparative analysis with the genome of the closely related altered Schaedler flora strain ASF502.</title>
        <authorList>
            <person name="Miyake S."/>
            <person name="Soh M."/>
            <person name="Seedorf H."/>
        </authorList>
    </citation>
    <scope>NUCLEOTIDE SEQUENCE [LARGE SCALE GENOMIC DNA]</scope>
    <source>
        <strain evidence="1">DSM 106076</strain>
    </source>
</reference>
<name>A0A3R8LD48_9FIRM</name>
<evidence type="ECO:0000313" key="2">
    <source>
        <dbReference type="Proteomes" id="UP000274920"/>
    </source>
</evidence>
<comment type="caution">
    <text evidence="1">The sequence shown here is derived from an EMBL/GenBank/DDBJ whole genome shotgun (WGS) entry which is preliminary data.</text>
</comment>
<dbReference type="PANTHER" id="PTHR39206">
    <property type="entry name" value="SLL8004 PROTEIN"/>
    <property type="match status" value="1"/>
</dbReference>
<organism evidence="1 2">
    <name type="scientific">Schaedlerella arabinosiphila</name>
    <dbReference type="NCBI Taxonomy" id="2044587"/>
    <lineage>
        <taxon>Bacteria</taxon>
        <taxon>Bacillati</taxon>
        <taxon>Bacillota</taxon>
        <taxon>Clostridia</taxon>
        <taxon>Lachnospirales</taxon>
        <taxon>Lachnospiraceae</taxon>
        <taxon>Schaedlerella</taxon>
    </lineage>
</organism>
<protein>
    <recommendedName>
        <fullName evidence="3">UDP-N-acetylglucosamine kinase</fullName>
    </recommendedName>
</protein>
<evidence type="ECO:0008006" key="3">
    <source>
        <dbReference type="Google" id="ProtNLM"/>
    </source>
</evidence>
<dbReference type="AlphaFoldDB" id="A0A3R8LD48"/>
<dbReference type="PANTHER" id="PTHR39206:SF1">
    <property type="entry name" value="SLL8004 PROTEIN"/>
    <property type="match status" value="1"/>
</dbReference>
<evidence type="ECO:0000313" key="1">
    <source>
        <dbReference type="EMBL" id="RRK30733.1"/>
    </source>
</evidence>